<dbReference type="EMBL" id="NVUK01000040">
    <property type="protein sequence ID" value="PCI75790.1"/>
    <property type="molecule type" value="Genomic_DNA"/>
</dbReference>
<organism evidence="5 6">
    <name type="scientific">Aerophobetes bacterium</name>
    <dbReference type="NCBI Taxonomy" id="2030807"/>
    <lineage>
        <taxon>Bacteria</taxon>
        <taxon>Candidatus Aerophobota</taxon>
    </lineage>
</organism>
<evidence type="ECO:0000256" key="3">
    <source>
        <dbReference type="ARBA" id="ARBA00022840"/>
    </source>
</evidence>
<evidence type="ECO:0000259" key="4">
    <source>
        <dbReference type="PROSITE" id="PS50893"/>
    </source>
</evidence>
<reference evidence="6" key="1">
    <citation type="submission" date="2017-08" db="EMBL/GenBank/DDBJ databases">
        <title>A dynamic microbial community with high functional redundancy inhabits the cold, oxic subseafloor aquifer.</title>
        <authorList>
            <person name="Tully B.J."/>
            <person name="Wheat C.G."/>
            <person name="Glazer B.T."/>
            <person name="Huber J.A."/>
        </authorList>
    </citation>
    <scope>NUCLEOTIDE SEQUENCE [LARGE SCALE GENOMIC DNA]</scope>
</reference>
<comment type="caution">
    <text evidence="5">The sequence shown here is derived from an EMBL/GenBank/DDBJ whole genome shotgun (WGS) entry which is preliminary data.</text>
</comment>
<dbReference type="SMART" id="SM00382">
    <property type="entry name" value="AAA"/>
    <property type="match status" value="1"/>
</dbReference>
<evidence type="ECO:0000256" key="1">
    <source>
        <dbReference type="ARBA" id="ARBA00022448"/>
    </source>
</evidence>
<dbReference type="PANTHER" id="PTHR43776">
    <property type="entry name" value="TRANSPORT ATP-BINDING PROTEIN"/>
    <property type="match status" value="1"/>
</dbReference>
<dbReference type="GO" id="GO:0005524">
    <property type="term" value="F:ATP binding"/>
    <property type="evidence" value="ECO:0007669"/>
    <property type="project" value="UniProtKB-KW"/>
</dbReference>
<sequence length="322" mass="35933">MTNEYKNIISVKNLTKYYPLKNKTIKALSSVSIDLKKGETLGCVGESGSGKSTLAKMLTGYDKPSSGSITLAGNDLLMLQKNDPKRLSSIIQYIFQDPDSCLNPRMTVGEIVAEPIVIHRRLPKSHISAYVAELFSLVELNPTWIYKYPHELSGGEKQRISIARALSLGPEILICDEPISALDVITQESILSLFQNLKKINNFTSLFISHDLLRTRFISDRIAVMFAGHLVEVAPTEDLFTAPKHPYTHSLLSSIPLPSHKDNKADYLEEEIASAIDETPTKGCVYSNLCKYAKKICFEEAPETRTIATNHRVACHLYDARF</sequence>
<gene>
    <name evidence="5" type="ORF">COB21_05285</name>
</gene>
<dbReference type="InterPro" id="IPR027417">
    <property type="entry name" value="P-loop_NTPase"/>
</dbReference>
<dbReference type="AlphaFoldDB" id="A0A2A4WZQ8"/>
<accession>A0A2A4WZQ8</accession>
<dbReference type="Pfam" id="PF00005">
    <property type="entry name" value="ABC_tran"/>
    <property type="match status" value="1"/>
</dbReference>
<dbReference type="NCBIfam" id="TIGR01727">
    <property type="entry name" value="oligo_HPY"/>
    <property type="match status" value="1"/>
</dbReference>
<protein>
    <submittedName>
        <fullName evidence="5">Peptide ABC transporter ATP-binding protein</fullName>
    </submittedName>
</protein>
<dbReference type="Gene3D" id="3.40.50.300">
    <property type="entry name" value="P-loop containing nucleotide triphosphate hydrolases"/>
    <property type="match status" value="1"/>
</dbReference>
<evidence type="ECO:0000313" key="6">
    <source>
        <dbReference type="Proteomes" id="UP000218775"/>
    </source>
</evidence>
<proteinExistence type="predicted"/>
<keyword evidence="1" id="KW-0813">Transport</keyword>
<dbReference type="PROSITE" id="PS50893">
    <property type="entry name" value="ABC_TRANSPORTER_2"/>
    <property type="match status" value="1"/>
</dbReference>
<dbReference type="Pfam" id="PF08352">
    <property type="entry name" value="oligo_HPY"/>
    <property type="match status" value="1"/>
</dbReference>
<keyword evidence="3 5" id="KW-0067">ATP-binding</keyword>
<dbReference type="PROSITE" id="PS00211">
    <property type="entry name" value="ABC_TRANSPORTER_1"/>
    <property type="match status" value="1"/>
</dbReference>
<evidence type="ECO:0000256" key="2">
    <source>
        <dbReference type="ARBA" id="ARBA00022741"/>
    </source>
</evidence>
<dbReference type="InterPro" id="IPR013563">
    <property type="entry name" value="Oligopep_ABC_C"/>
</dbReference>
<dbReference type="GO" id="GO:0015833">
    <property type="term" value="P:peptide transport"/>
    <property type="evidence" value="ECO:0007669"/>
    <property type="project" value="InterPro"/>
</dbReference>
<dbReference type="InterPro" id="IPR003593">
    <property type="entry name" value="AAA+_ATPase"/>
</dbReference>
<name>A0A2A4WZQ8_UNCAE</name>
<dbReference type="InterPro" id="IPR003439">
    <property type="entry name" value="ABC_transporter-like_ATP-bd"/>
</dbReference>
<dbReference type="InterPro" id="IPR017871">
    <property type="entry name" value="ABC_transporter-like_CS"/>
</dbReference>
<dbReference type="GO" id="GO:0016887">
    <property type="term" value="F:ATP hydrolysis activity"/>
    <property type="evidence" value="ECO:0007669"/>
    <property type="project" value="InterPro"/>
</dbReference>
<dbReference type="Proteomes" id="UP000218775">
    <property type="component" value="Unassembled WGS sequence"/>
</dbReference>
<evidence type="ECO:0000313" key="5">
    <source>
        <dbReference type="EMBL" id="PCI75790.1"/>
    </source>
</evidence>
<dbReference type="SUPFAM" id="SSF52540">
    <property type="entry name" value="P-loop containing nucleoside triphosphate hydrolases"/>
    <property type="match status" value="1"/>
</dbReference>
<feature type="domain" description="ABC transporter" evidence="4">
    <location>
        <begin position="9"/>
        <end position="252"/>
    </location>
</feature>
<dbReference type="InterPro" id="IPR050319">
    <property type="entry name" value="ABC_transp_ATP-bind"/>
</dbReference>
<keyword evidence="2" id="KW-0547">Nucleotide-binding</keyword>
<dbReference type="FunFam" id="3.40.50.300:FF:000016">
    <property type="entry name" value="Oligopeptide ABC transporter ATP-binding component"/>
    <property type="match status" value="1"/>
</dbReference>
<dbReference type="CDD" id="cd03257">
    <property type="entry name" value="ABC_NikE_OppD_transporters"/>
    <property type="match status" value="1"/>
</dbReference>
<dbReference type="GO" id="GO:0055085">
    <property type="term" value="P:transmembrane transport"/>
    <property type="evidence" value="ECO:0007669"/>
    <property type="project" value="UniProtKB-ARBA"/>
</dbReference>